<dbReference type="Proteomes" id="UP000625711">
    <property type="component" value="Unassembled WGS sequence"/>
</dbReference>
<dbReference type="AlphaFoldDB" id="A0A834LZR5"/>
<evidence type="ECO:0000313" key="3">
    <source>
        <dbReference type="Proteomes" id="UP000625711"/>
    </source>
</evidence>
<gene>
    <name evidence="2" type="ORF">GWI33_021267</name>
</gene>
<organism evidence="2 3">
    <name type="scientific">Rhynchophorus ferrugineus</name>
    <name type="common">Red palm weevil</name>
    <name type="synonym">Curculio ferrugineus</name>
    <dbReference type="NCBI Taxonomy" id="354439"/>
    <lineage>
        <taxon>Eukaryota</taxon>
        <taxon>Metazoa</taxon>
        <taxon>Ecdysozoa</taxon>
        <taxon>Arthropoda</taxon>
        <taxon>Hexapoda</taxon>
        <taxon>Insecta</taxon>
        <taxon>Pterygota</taxon>
        <taxon>Neoptera</taxon>
        <taxon>Endopterygota</taxon>
        <taxon>Coleoptera</taxon>
        <taxon>Polyphaga</taxon>
        <taxon>Cucujiformia</taxon>
        <taxon>Curculionidae</taxon>
        <taxon>Dryophthorinae</taxon>
        <taxon>Rhynchophorus</taxon>
    </lineage>
</organism>
<reference evidence="2" key="1">
    <citation type="submission" date="2020-08" db="EMBL/GenBank/DDBJ databases">
        <title>Genome sequencing and assembly of the red palm weevil Rhynchophorus ferrugineus.</title>
        <authorList>
            <person name="Dias G.B."/>
            <person name="Bergman C.M."/>
            <person name="Manee M."/>
        </authorList>
    </citation>
    <scope>NUCLEOTIDE SEQUENCE</scope>
    <source>
        <strain evidence="2">AA-2017</strain>
        <tissue evidence="2">Whole larva</tissue>
    </source>
</reference>
<proteinExistence type="predicted"/>
<sequence length="79" mass="9240">MKSRKKKKETVTNHDGKKIRRPRTRTTNTDRSSEITRELDDGVTFQRFGKYESYASHLTMAVFASKSRRTTRYARGVLV</sequence>
<dbReference type="EMBL" id="JAACXV010014634">
    <property type="protein sequence ID" value="KAF7265273.1"/>
    <property type="molecule type" value="Genomic_DNA"/>
</dbReference>
<evidence type="ECO:0000256" key="1">
    <source>
        <dbReference type="SAM" id="MobiDB-lite"/>
    </source>
</evidence>
<comment type="caution">
    <text evidence="2">The sequence shown here is derived from an EMBL/GenBank/DDBJ whole genome shotgun (WGS) entry which is preliminary data.</text>
</comment>
<accession>A0A834LZR5</accession>
<evidence type="ECO:0000313" key="2">
    <source>
        <dbReference type="EMBL" id="KAF7265273.1"/>
    </source>
</evidence>
<protein>
    <submittedName>
        <fullName evidence="2">Uncharacterized protein</fullName>
    </submittedName>
</protein>
<feature type="region of interest" description="Disordered" evidence="1">
    <location>
        <begin position="1"/>
        <end position="34"/>
    </location>
</feature>
<keyword evidence="3" id="KW-1185">Reference proteome</keyword>
<name>A0A834LZR5_RHYFE</name>